<feature type="transmembrane region" description="Helical" evidence="2">
    <location>
        <begin position="104"/>
        <end position="125"/>
    </location>
</feature>
<dbReference type="EMBL" id="JBEXZR010000010">
    <property type="protein sequence ID" value="MEU0708414.1"/>
    <property type="molecule type" value="Genomic_DNA"/>
</dbReference>
<organism evidence="3 4">
    <name type="scientific">Streptomyces lavendulocolor</name>
    <dbReference type="NCBI Taxonomy" id="67316"/>
    <lineage>
        <taxon>Bacteria</taxon>
        <taxon>Bacillati</taxon>
        <taxon>Actinomycetota</taxon>
        <taxon>Actinomycetes</taxon>
        <taxon>Kitasatosporales</taxon>
        <taxon>Streptomycetaceae</taxon>
        <taxon>Streptomyces</taxon>
    </lineage>
</organism>
<gene>
    <name evidence="3" type="ORF">ABZ508_13755</name>
</gene>
<name>A0ABV2W4E4_9ACTN</name>
<comment type="caution">
    <text evidence="3">The sequence shown here is derived from an EMBL/GenBank/DDBJ whole genome shotgun (WGS) entry which is preliminary data.</text>
</comment>
<keyword evidence="2" id="KW-1133">Transmembrane helix</keyword>
<proteinExistence type="predicted"/>
<keyword evidence="2" id="KW-0472">Membrane</keyword>
<dbReference type="Proteomes" id="UP001550378">
    <property type="component" value="Unassembled WGS sequence"/>
</dbReference>
<dbReference type="RefSeq" id="WP_359656215.1">
    <property type="nucleotide sequence ID" value="NZ_JBEXZP010000120.1"/>
</dbReference>
<keyword evidence="2" id="KW-0812">Transmembrane</keyword>
<evidence type="ECO:0000313" key="3">
    <source>
        <dbReference type="EMBL" id="MEU0708414.1"/>
    </source>
</evidence>
<keyword evidence="4" id="KW-1185">Reference proteome</keyword>
<evidence type="ECO:0000313" key="4">
    <source>
        <dbReference type="Proteomes" id="UP001550378"/>
    </source>
</evidence>
<accession>A0ABV2W4E4</accession>
<evidence type="ECO:0000256" key="1">
    <source>
        <dbReference type="SAM" id="MobiDB-lite"/>
    </source>
</evidence>
<evidence type="ECO:0000256" key="2">
    <source>
        <dbReference type="SAM" id="Phobius"/>
    </source>
</evidence>
<feature type="region of interest" description="Disordered" evidence="1">
    <location>
        <begin position="1"/>
        <end position="27"/>
    </location>
</feature>
<sequence>MKESRKATGSATRPVLDPDTELSDATRKALRQSLEDPRRYTGPLVNPLWAAVPLLARGGAGVAAAAMVWRWTGGVEIADPSTDPSTLVGALEQQLQKAVDLGHALLSVWPLAAGLVAVLGAGLIADRALYNRQLRRLAAVQKHLVHPKELTPDARELLARAQRAMTAVLDSTVHREKWLDAQRNEAAFPRQEWTIARDLRDYSRVARKAQRMPQATGNATVAELLASRRSVLATSLHGIERRVAALEAYAEQVAEADARYAEVREIERLAAGSDELLDLLARTTAEDLAVAEIDRLADEAVVVASTFTKALESAKQAAVPVLPVREAA</sequence>
<reference evidence="3 4" key="1">
    <citation type="submission" date="2024-06" db="EMBL/GenBank/DDBJ databases">
        <title>The Natural Products Discovery Center: Release of the First 8490 Sequenced Strains for Exploring Actinobacteria Biosynthetic Diversity.</title>
        <authorList>
            <person name="Kalkreuter E."/>
            <person name="Kautsar S.A."/>
            <person name="Yang D."/>
            <person name="Bader C.D."/>
            <person name="Teijaro C.N."/>
            <person name="Fluegel L."/>
            <person name="Davis C.M."/>
            <person name="Simpson J.R."/>
            <person name="Lauterbach L."/>
            <person name="Steele A.D."/>
            <person name="Gui C."/>
            <person name="Meng S."/>
            <person name="Li G."/>
            <person name="Viehrig K."/>
            <person name="Ye F."/>
            <person name="Su P."/>
            <person name="Kiefer A.F."/>
            <person name="Nichols A."/>
            <person name="Cepeda A.J."/>
            <person name="Yan W."/>
            <person name="Fan B."/>
            <person name="Jiang Y."/>
            <person name="Adhikari A."/>
            <person name="Zheng C.-J."/>
            <person name="Schuster L."/>
            <person name="Cowan T.M."/>
            <person name="Smanski M.J."/>
            <person name="Chevrette M.G."/>
            <person name="De Carvalho L.P.S."/>
            <person name="Shen B."/>
        </authorList>
    </citation>
    <scope>NUCLEOTIDE SEQUENCE [LARGE SCALE GENOMIC DNA]</scope>
    <source>
        <strain evidence="3 4">NPDC006337</strain>
    </source>
</reference>
<evidence type="ECO:0008006" key="5">
    <source>
        <dbReference type="Google" id="ProtNLM"/>
    </source>
</evidence>
<protein>
    <recommendedName>
        <fullName evidence="5">5-bromo-4-chloroindolyl phosphate hydrolysis protein</fullName>
    </recommendedName>
</protein>